<evidence type="ECO:0000313" key="3">
    <source>
        <dbReference type="Proteomes" id="UP000072421"/>
    </source>
</evidence>
<dbReference type="NCBIfam" id="TIGR02246">
    <property type="entry name" value="SgcJ/EcaC family oxidoreductase"/>
    <property type="match status" value="1"/>
</dbReference>
<organism evidence="2">
    <name type="scientific">Collimonas fungivorans</name>
    <dbReference type="NCBI Taxonomy" id="158899"/>
    <lineage>
        <taxon>Bacteria</taxon>
        <taxon>Pseudomonadati</taxon>
        <taxon>Pseudomonadota</taxon>
        <taxon>Betaproteobacteria</taxon>
        <taxon>Burkholderiales</taxon>
        <taxon>Oxalobacteraceae</taxon>
        <taxon>Collimonas</taxon>
    </lineage>
</organism>
<dbReference type="Proteomes" id="UP000072421">
    <property type="component" value="Chromosome"/>
</dbReference>
<name>A0A127PBX4_9BURK</name>
<dbReference type="PATRIC" id="fig|158899.10.peg.2603"/>
<dbReference type="AlphaFoldDB" id="A0A127PBX4"/>
<proteinExistence type="predicted"/>
<evidence type="ECO:0000259" key="1">
    <source>
        <dbReference type="Pfam" id="PF08332"/>
    </source>
</evidence>
<dbReference type="InterPro" id="IPR011944">
    <property type="entry name" value="Steroid_delta5-4_isomerase"/>
</dbReference>
<protein>
    <recommendedName>
        <fullName evidence="1">Calcium/calmodulin-dependent protein kinase II association-domain domain-containing protein</fullName>
    </recommendedName>
</protein>
<feature type="domain" description="Calcium/calmodulin-dependent protein kinase II association-domain" evidence="1">
    <location>
        <begin position="102"/>
        <end position="220"/>
    </location>
</feature>
<reference evidence="2 3" key="1">
    <citation type="submission" date="2015-11" db="EMBL/GenBank/DDBJ databases">
        <title>Exploring the genomic traits of fungus-feeding bacterial genus Collimonas.</title>
        <authorList>
            <person name="Song C."/>
            <person name="Schmidt R."/>
            <person name="de Jager V."/>
            <person name="Krzyzanowska D."/>
            <person name="Jongedijk E."/>
            <person name="Cankar K."/>
            <person name="Beekwilder J."/>
            <person name="van Veen A."/>
            <person name="de Boer W."/>
            <person name="van Veen J.A."/>
            <person name="Garbeva P."/>
        </authorList>
    </citation>
    <scope>NUCLEOTIDE SEQUENCE [LARGE SCALE GENOMIC DNA]</scope>
    <source>
        <strain evidence="2 3">Ter6</strain>
    </source>
</reference>
<dbReference type="GO" id="GO:0005516">
    <property type="term" value="F:calmodulin binding"/>
    <property type="evidence" value="ECO:0007669"/>
    <property type="project" value="InterPro"/>
</dbReference>
<dbReference type="Pfam" id="PF08332">
    <property type="entry name" value="CaMKII_AD"/>
    <property type="match status" value="1"/>
</dbReference>
<gene>
    <name evidence="2" type="ORF">CFter6_2610</name>
</gene>
<accession>A0A127PBX4</accession>
<evidence type="ECO:0000313" key="2">
    <source>
        <dbReference type="EMBL" id="AMO95278.1"/>
    </source>
</evidence>
<dbReference type="InterPro" id="IPR013543">
    <property type="entry name" value="Ca/CaM-dep_prot_kinase-assoc"/>
</dbReference>
<dbReference type="InterPro" id="IPR032710">
    <property type="entry name" value="NTF2-like_dom_sf"/>
</dbReference>
<dbReference type="GO" id="GO:0004683">
    <property type="term" value="F:calcium/calmodulin-dependent protein kinase activity"/>
    <property type="evidence" value="ECO:0007669"/>
    <property type="project" value="InterPro"/>
</dbReference>
<dbReference type="SUPFAM" id="SSF54427">
    <property type="entry name" value="NTF2-like"/>
    <property type="match status" value="1"/>
</dbReference>
<dbReference type="Gene3D" id="3.10.450.50">
    <property type="match status" value="1"/>
</dbReference>
<sequence>MFLQVDLLLRARIAARSYRQTKTHAIACICFTPKYCLMALFVSTSSHAENWQFLSLNRKTMEISRAVLTAAVVFAISGCATSPNGAEAPGPQNTQACVAASEADIASLFDRWNSSLQTGNPRAVAANYAENSVLLATLSNKPRTTREEQIDYFEHFLANKPSGKINSRTIKIDCNTAIDIGLYTFTLGKTGQEAKARYTFTYKWDGKQWLITTQHSSFMPEKE</sequence>
<dbReference type="EMBL" id="CP013232">
    <property type="protein sequence ID" value="AMO95278.1"/>
    <property type="molecule type" value="Genomic_DNA"/>
</dbReference>